<dbReference type="GO" id="GO:0003677">
    <property type="term" value="F:DNA binding"/>
    <property type="evidence" value="ECO:0007669"/>
    <property type="project" value="InterPro"/>
</dbReference>
<reference evidence="3" key="1">
    <citation type="submission" date="2023-08" db="EMBL/GenBank/DDBJ databases">
        <authorList>
            <person name="Audoor S."/>
            <person name="Bilcke G."/>
        </authorList>
    </citation>
    <scope>NUCLEOTIDE SEQUENCE</scope>
</reference>
<dbReference type="Gene3D" id="1.10.443.20">
    <property type="entry name" value="Centromere DNA-binding protein complex CBF3 subunit, domain 2"/>
    <property type="match status" value="1"/>
</dbReference>
<sequence length="817" mass="93329">MVVPQFGVGRTEIVQQQPYNRSPGQALADGARHVEAQSQLQQHQQWVGNVLDAIAKPNTKAAYEPKEAEFLEFCRVVYGDDPVPCHVTFEKVYKFFYYVVHRQVRPRGKKKGTSGYFNLEEYNRIWSATRGSPDTDTNHVPPHLCFGDLPEGEGSSPGYDCFNQYKCAIKKLHEKNLRNKTTGLDWNQEIWTPWCKDLELLVKRRKGVMKKVHHKEKMNPDHTLLKGKGKDKLIEEEMWREGFTKSTLRNAFGSIRHRLMFLFTLSGVLRMESLHSAELSDCFLIKGRNEAKESQDWDCLIMQMCDGKTNRGKVFYGRSMRHKNVLLCPIGALGFYLLSRFKLSGEFEEDRCPDFTDNSAWYDIKLLVSFGTHNGAETAEEGRKRPIKPKNFSDSMREILGKLGIPSTHLQHLGRLFGNMNLQYLEIDEEFIRMLGNWAVNIRDQCYSTHLPLKAMRAAAGFTTSEGRYYNPRALVVPPEELEKKIFPFADRALEKVEAACKSKGSRMGGYYLGTARGFLEMLLRLRTIILQDAAAMKVLHPERCDGHMFFQAFPELFRNQLFLEYTAKMRLELSHAVEVRTATVDAVLPGVIEHFNSLGQGVRRNGEDIMEVKKDVNDLREAIPAMMRDTTLATWQAAIMRDTMLATWQSLLSGMTSMVGDMRSATATAPSAFPALPAMQQQTIAAAANPLHLTEQIRSFTFESQHNNLKGMWDEWHGLGNYKDMPMAGGVAALEELHGAKWRGKNIQQRVSRQGRICLAIKKKSEAESKSIDSVCNEWNEKYAVDLNKNMRSFVQYLQNKNWIPVHARRGRRSDT</sequence>
<dbReference type="InterPro" id="IPR031872">
    <property type="entry name" value="NDC10_II"/>
</dbReference>
<gene>
    <name evidence="3" type="ORF">CYCCA115_LOCUS18886</name>
</gene>
<accession>A0AAD2G2W2</accession>
<dbReference type="Proteomes" id="UP001295423">
    <property type="component" value="Unassembled WGS sequence"/>
</dbReference>
<protein>
    <recommendedName>
        <fullName evidence="5">Ndc10 domain-containing protein</fullName>
    </recommendedName>
</protein>
<name>A0AAD2G2W2_9STRA</name>
<keyword evidence="4" id="KW-1185">Reference proteome</keyword>
<evidence type="ECO:0008006" key="5">
    <source>
        <dbReference type="Google" id="ProtNLM"/>
    </source>
</evidence>
<dbReference type="InterPro" id="IPR022210">
    <property type="entry name" value="TF_GCR1-like"/>
</dbReference>
<dbReference type="Pfam" id="PF16787">
    <property type="entry name" value="NDC10_II"/>
    <property type="match status" value="1"/>
</dbReference>
<feature type="domain" description="Ndc10" evidence="2">
    <location>
        <begin position="244"/>
        <end position="543"/>
    </location>
</feature>
<dbReference type="InterPro" id="IPR038279">
    <property type="entry name" value="Ndc10_dom2_sf"/>
</dbReference>
<evidence type="ECO:0000313" key="3">
    <source>
        <dbReference type="EMBL" id="CAJ1960772.1"/>
    </source>
</evidence>
<organism evidence="3 4">
    <name type="scientific">Cylindrotheca closterium</name>
    <dbReference type="NCBI Taxonomy" id="2856"/>
    <lineage>
        <taxon>Eukaryota</taxon>
        <taxon>Sar</taxon>
        <taxon>Stramenopiles</taxon>
        <taxon>Ochrophyta</taxon>
        <taxon>Bacillariophyta</taxon>
        <taxon>Bacillariophyceae</taxon>
        <taxon>Bacillariophycidae</taxon>
        <taxon>Bacillariales</taxon>
        <taxon>Bacillariaceae</taxon>
        <taxon>Cylindrotheca</taxon>
    </lineage>
</organism>
<proteinExistence type="predicted"/>
<evidence type="ECO:0000259" key="1">
    <source>
        <dbReference type="Pfam" id="PF12550"/>
    </source>
</evidence>
<comment type="caution">
    <text evidence="3">The sequence shown here is derived from an EMBL/GenBank/DDBJ whole genome shotgun (WGS) entry which is preliminary data.</text>
</comment>
<dbReference type="AlphaFoldDB" id="A0AAD2G2W2"/>
<evidence type="ECO:0000259" key="2">
    <source>
        <dbReference type="Pfam" id="PF16787"/>
    </source>
</evidence>
<dbReference type="EMBL" id="CAKOGP040002069">
    <property type="protein sequence ID" value="CAJ1960772.1"/>
    <property type="molecule type" value="Genomic_DNA"/>
</dbReference>
<dbReference type="Pfam" id="PF12550">
    <property type="entry name" value="GCR1_C"/>
    <property type="match status" value="1"/>
</dbReference>
<feature type="domain" description="Transcription activator GCR1-like" evidence="1">
    <location>
        <begin position="701"/>
        <end position="780"/>
    </location>
</feature>
<evidence type="ECO:0000313" key="4">
    <source>
        <dbReference type="Proteomes" id="UP001295423"/>
    </source>
</evidence>